<dbReference type="PANTHER" id="PTHR43155">
    <property type="entry name" value="CYCLIC DI-GMP PHOSPHODIESTERASE PA4108-RELATED"/>
    <property type="match status" value="1"/>
</dbReference>
<evidence type="ECO:0000313" key="1">
    <source>
        <dbReference type="EMBL" id="SER58731.1"/>
    </source>
</evidence>
<dbReference type="STRING" id="180197.SAMN02982919_02640"/>
<proteinExistence type="predicted"/>
<dbReference type="PANTHER" id="PTHR43155:SF2">
    <property type="entry name" value="CYCLIC DI-GMP PHOSPHODIESTERASE PA4108"/>
    <property type="match status" value="1"/>
</dbReference>
<dbReference type="Gene3D" id="1.10.3210.10">
    <property type="entry name" value="Hypothetical protein af1432"/>
    <property type="match status" value="1"/>
</dbReference>
<gene>
    <name evidence="1" type="ORF">SAMN02982919_02640</name>
</gene>
<dbReference type="Pfam" id="PF13487">
    <property type="entry name" value="HD_5"/>
    <property type="match status" value="1"/>
</dbReference>
<dbReference type="AlphaFoldDB" id="A0A1H9QDX2"/>
<dbReference type="SUPFAM" id="SSF109604">
    <property type="entry name" value="HD-domain/PDEase-like"/>
    <property type="match status" value="1"/>
</dbReference>
<dbReference type="EMBL" id="FOGD01000010">
    <property type="protein sequence ID" value="SER58731.1"/>
    <property type="molecule type" value="Genomic_DNA"/>
</dbReference>
<accession>A0A1H9QDX2</accession>
<sequence>MNLLTLNIDTIPLGQPLSFVLRSVSGAVLAQRGYVIRNRADLELLVQRGVSLCIDTAESDDSHRAYMGQLQRMLLSEKPLSEIAKARMEMVAQEGSQNNTNNGPPNWPDLQHRATQLLRSPPAHEFGVRFMDLQADLSRYCVLNPDATLLALIRISGQETRMYSATHSMLVACVCMVVARATLRWDEEQILRIGCAALSMNCAMTELQDHLALQNTPLSAEQISAIENHPERSEILLRSLGILDPIWLEAVRQHHHRTPGRLVDKSEAQQMARLIQRADIFSARLSPRANRVPMPVTAAMQSCYYDEEHQVDEAGAAIVKTLGLYPPGTFVHLASKEVGMVVRRGLTATTPRVAVVLNRQGMPTGELIPRDTAAANSKITGVVAHKDVLRIQVPLERLLALV</sequence>
<dbReference type="RefSeq" id="WP_091458396.1">
    <property type="nucleotide sequence ID" value="NZ_FOGD01000010.1"/>
</dbReference>
<protein>
    <recommendedName>
        <fullName evidence="3">HD-GYP domain, c-di-GMP phosphodiesterase class II (Or its inactivated variant)</fullName>
    </recommendedName>
</protein>
<dbReference type="Proteomes" id="UP000199766">
    <property type="component" value="Unassembled WGS sequence"/>
</dbReference>
<organism evidence="1 2">
    <name type="scientific">Giesbergeria anulus</name>
    <dbReference type="NCBI Taxonomy" id="180197"/>
    <lineage>
        <taxon>Bacteria</taxon>
        <taxon>Pseudomonadati</taxon>
        <taxon>Pseudomonadota</taxon>
        <taxon>Betaproteobacteria</taxon>
        <taxon>Burkholderiales</taxon>
        <taxon>Comamonadaceae</taxon>
        <taxon>Giesbergeria</taxon>
    </lineage>
</organism>
<evidence type="ECO:0008006" key="3">
    <source>
        <dbReference type="Google" id="ProtNLM"/>
    </source>
</evidence>
<keyword evidence="2" id="KW-1185">Reference proteome</keyword>
<evidence type="ECO:0000313" key="2">
    <source>
        <dbReference type="Proteomes" id="UP000199766"/>
    </source>
</evidence>
<name>A0A1H9QDX2_9BURK</name>
<reference evidence="1 2" key="1">
    <citation type="submission" date="2016-10" db="EMBL/GenBank/DDBJ databases">
        <authorList>
            <person name="de Groot N.N."/>
        </authorList>
    </citation>
    <scope>NUCLEOTIDE SEQUENCE [LARGE SCALE GENOMIC DNA]</scope>
    <source>
        <strain evidence="1 2">ATCC 35958</strain>
    </source>
</reference>
<dbReference type="OrthoDB" id="9774747at2"/>